<comment type="similarity">
    <text evidence="1 8">Belongs to the mannose-6-phosphate isomerase type 2 family.</text>
</comment>
<dbReference type="Pfam" id="PF00483">
    <property type="entry name" value="NTP_transferase"/>
    <property type="match status" value="1"/>
</dbReference>
<dbReference type="InterPro" id="IPR006375">
    <property type="entry name" value="Man1P_GuaTrfase/Man6P_Isoase"/>
</dbReference>
<evidence type="ECO:0000256" key="3">
    <source>
        <dbReference type="ARBA" id="ARBA00022679"/>
    </source>
</evidence>
<dbReference type="Pfam" id="PF01050">
    <property type="entry name" value="MannoseP_isomer"/>
    <property type="match status" value="1"/>
</dbReference>
<dbReference type="NCBIfam" id="TIGR01479">
    <property type="entry name" value="GMP_PMI"/>
    <property type="match status" value="1"/>
</dbReference>
<dbReference type="PANTHER" id="PTHR46390">
    <property type="entry name" value="MANNOSE-1-PHOSPHATE GUANYLYLTRANSFERASE"/>
    <property type="match status" value="1"/>
</dbReference>
<protein>
    <recommendedName>
        <fullName evidence="2">mannose-1-phosphate guanylyltransferase</fullName>
        <ecNumber evidence="2">2.7.7.13</ecNumber>
    </recommendedName>
</protein>
<dbReference type="InterPro" id="IPR049577">
    <property type="entry name" value="GMPP_N"/>
</dbReference>
<evidence type="ECO:0000256" key="1">
    <source>
        <dbReference type="ARBA" id="ARBA00006115"/>
    </source>
</evidence>
<evidence type="ECO:0000256" key="4">
    <source>
        <dbReference type="ARBA" id="ARBA00022695"/>
    </source>
</evidence>
<evidence type="ECO:0000256" key="2">
    <source>
        <dbReference type="ARBA" id="ARBA00012387"/>
    </source>
</evidence>
<dbReference type="Proteomes" id="UP000516349">
    <property type="component" value="Chromosome"/>
</dbReference>
<keyword evidence="5" id="KW-0547">Nucleotide-binding</keyword>
<dbReference type="Gene3D" id="3.90.550.10">
    <property type="entry name" value="Spore Coat Polysaccharide Biosynthesis Protein SpsA, Chain A"/>
    <property type="match status" value="1"/>
</dbReference>
<dbReference type="EC" id="2.7.7.13" evidence="2"/>
<feature type="domain" description="Nucleotidyl transferase" evidence="9">
    <location>
        <begin position="17"/>
        <end position="299"/>
    </location>
</feature>
<evidence type="ECO:0000259" key="10">
    <source>
        <dbReference type="Pfam" id="PF01050"/>
    </source>
</evidence>
<proteinExistence type="inferred from homology"/>
<dbReference type="InterPro" id="IPR011051">
    <property type="entry name" value="RmlC_Cupin_sf"/>
</dbReference>
<evidence type="ECO:0000313" key="13">
    <source>
        <dbReference type="Proteomes" id="UP000516349"/>
    </source>
</evidence>
<dbReference type="GO" id="GO:0009298">
    <property type="term" value="P:GDP-mannose biosynthetic process"/>
    <property type="evidence" value="ECO:0007669"/>
    <property type="project" value="TreeGrafter"/>
</dbReference>
<dbReference type="GO" id="GO:0000271">
    <property type="term" value="P:polysaccharide biosynthetic process"/>
    <property type="evidence" value="ECO:0007669"/>
    <property type="project" value="InterPro"/>
</dbReference>
<evidence type="ECO:0000256" key="5">
    <source>
        <dbReference type="ARBA" id="ARBA00022741"/>
    </source>
</evidence>
<reference evidence="12 13" key="1">
    <citation type="submission" date="2020-08" db="EMBL/GenBank/DDBJ databases">
        <title>Complete genome sequence of Entomobacter blattae G55GP.</title>
        <authorList>
            <person name="Poehlein A."/>
            <person name="Guzman J."/>
            <person name="Daniel R."/>
            <person name="Vilcinskas A."/>
        </authorList>
    </citation>
    <scope>NUCLEOTIDE SEQUENCE [LARGE SCALE GENOMIC DNA]</scope>
    <source>
        <strain evidence="12 13">G55GP</strain>
    </source>
</reference>
<dbReference type="KEGG" id="ebla:JGUZn3_01130"/>
<dbReference type="InterPro" id="IPR001538">
    <property type="entry name" value="Man6P_isomerase-2_C"/>
</dbReference>
<dbReference type="FunFam" id="3.90.550.10:FF:000046">
    <property type="entry name" value="Mannose-1-phosphate guanylyltransferase (GDP)"/>
    <property type="match status" value="1"/>
</dbReference>
<evidence type="ECO:0000256" key="8">
    <source>
        <dbReference type="RuleBase" id="RU004190"/>
    </source>
</evidence>
<dbReference type="GO" id="GO:0004475">
    <property type="term" value="F:mannose-1-phosphate guanylyltransferase (GTP) activity"/>
    <property type="evidence" value="ECO:0007669"/>
    <property type="project" value="UniProtKB-EC"/>
</dbReference>
<dbReference type="PANTHER" id="PTHR46390:SF1">
    <property type="entry name" value="MANNOSE-1-PHOSPHATE GUANYLYLTRANSFERASE"/>
    <property type="match status" value="1"/>
</dbReference>
<keyword evidence="6" id="KW-0342">GTP-binding</keyword>
<dbReference type="CDD" id="cd02213">
    <property type="entry name" value="cupin_PMI_typeII_C"/>
    <property type="match status" value="1"/>
</dbReference>
<sequence>MDSGAVIKQKNQSKPVPVVLSGGAGSRLWPVSRASFPKQLWPLVTEKTLLQETVLRTCKQGFASPLIVCNQEHRFLVAEQLREVGVEHSTIILEPEGRNSAPAMAAAACFLANSDPETVMLVMAADAAIGDVERFIEVVEPGIKAAEEGYFVTFGIKPDKPATGYGYICAGQPLTAIENVYHIKGFYEKPDKAQAEKYLQTGQYLWNAGIFVCKASTLIAEMALYTPTLLQAVKQSVDRQHVDLDFIRLEENSFKSAPHISIDYAIAEKTKKSVVIPADFGWSDVGSWDVLWDIGRKDADGNVGIGVVELLDTKNSYVRSENHLTVLLGVENLVVVNTGDATLVMDKAKAQQVKEIVERIEKRGLSQARLHNRMYRPWGYYEQLALGERFQVKKLVVWPEAKLSLQKHFHRAEHWVVVQGLAKVTQGTKEILLKENESIYIPFECLHRLENAGDLPLVMIEIQSGHYLGEDDIVRFDDHYNRL</sequence>
<dbReference type="SUPFAM" id="SSF53448">
    <property type="entry name" value="Nucleotide-diphospho-sugar transferases"/>
    <property type="match status" value="1"/>
</dbReference>
<keyword evidence="4 12" id="KW-0548">Nucleotidyltransferase</keyword>
<organism evidence="12 13">
    <name type="scientific">Entomobacter blattae</name>
    <dbReference type="NCBI Taxonomy" id="2762277"/>
    <lineage>
        <taxon>Bacteria</taxon>
        <taxon>Pseudomonadati</taxon>
        <taxon>Pseudomonadota</taxon>
        <taxon>Alphaproteobacteria</taxon>
        <taxon>Acetobacterales</taxon>
        <taxon>Acetobacteraceae</taxon>
        <taxon>Entomobacter</taxon>
    </lineage>
</organism>
<dbReference type="GO" id="GO:0005525">
    <property type="term" value="F:GTP binding"/>
    <property type="evidence" value="ECO:0007669"/>
    <property type="project" value="UniProtKB-KW"/>
</dbReference>
<dbReference type="RefSeq" id="WP_203413864.1">
    <property type="nucleotide sequence ID" value="NZ_CP060244.1"/>
</dbReference>
<gene>
    <name evidence="12" type="primary">manC1</name>
    <name evidence="12" type="ORF">JGUZn3_01130</name>
</gene>
<dbReference type="InterPro" id="IPR005835">
    <property type="entry name" value="NTP_transferase_dom"/>
</dbReference>
<dbReference type="CDD" id="cd02509">
    <property type="entry name" value="GDP-M1P_Guanylyltransferase"/>
    <property type="match status" value="1"/>
</dbReference>
<dbReference type="EMBL" id="CP060244">
    <property type="protein sequence ID" value="QNT77379.1"/>
    <property type="molecule type" value="Genomic_DNA"/>
</dbReference>
<accession>A0A7H1NNL9</accession>
<name>A0A7H1NNL9_9PROT</name>
<evidence type="ECO:0000259" key="11">
    <source>
        <dbReference type="Pfam" id="PF22640"/>
    </source>
</evidence>
<dbReference type="InterPro" id="IPR029044">
    <property type="entry name" value="Nucleotide-diphossugar_trans"/>
</dbReference>
<evidence type="ECO:0000259" key="9">
    <source>
        <dbReference type="Pfam" id="PF00483"/>
    </source>
</evidence>
<dbReference type="Pfam" id="PF22640">
    <property type="entry name" value="ManC_GMP_beta-helix"/>
    <property type="match status" value="1"/>
</dbReference>
<evidence type="ECO:0000313" key="12">
    <source>
        <dbReference type="EMBL" id="QNT77379.1"/>
    </source>
</evidence>
<dbReference type="Gene3D" id="2.60.120.10">
    <property type="entry name" value="Jelly Rolls"/>
    <property type="match status" value="1"/>
</dbReference>
<evidence type="ECO:0000256" key="7">
    <source>
        <dbReference type="ARBA" id="ARBA00047343"/>
    </source>
</evidence>
<dbReference type="AlphaFoldDB" id="A0A7H1NNL9"/>
<comment type="catalytic activity">
    <reaction evidence="7">
        <text>alpha-D-mannose 1-phosphate + GTP + H(+) = GDP-alpha-D-mannose + diphosphate</text>
        <dbReference type="Rhea" id="RHEA:15229"/>
        <dbReference type="ChEBI" id="CHEBI:15378"/>
        <dbReference type="ChEBI" id="CHEBI:33019"/>
        <dbReference type="ChEBI" id="CHEBI:37565"/>
        <dbReference type="ChEBI" id="CHEBI:57527"/>
        <dbReference type="ChEBI" id="CHEBI:58409"/>
        <dbReference type="EC" id="2.7.7.13"/>
    </reaction>
</comment>
<dbReference type="InterPro" id="IPR014710">
    <property type="entry name" value="RmlC-like_jellyroll"/>
</dbReference>
<dbReference type="SUPFAM" id="SSF51182">
    <property type="entry name" value="RmlC-like cupins"/>
    <property type="match status" value="1"/>
</dbReference>
<keyword evidence="3 12" id="KW-0808">Transferase</keyword>
<feature type="domain" description="Mannose-6-phosphate isomerase type II C-terminal" evidence="10">
    <location>
        <begin position="366"/>
        <end position="478"/>
    </location>
</feature>
<evidence type="ECO:0000256" key="6">
    <source>
        <dbReference type="ARBA" id="ARBA00023134"/>
    </source>
</evidence>
<feature type="domain" description="MannoseP isomerase/GMP-like beta-helix" evidence="11">
    <location>
        <begin position="311"/>
        <end position="359"/>
    </location>
</feature>
<dbReference type="InterPro" id="IPR051161">
    <property type="entry name" value="Mannose-6P_isomerase_type2"/>
</dbReference>
<dbReference type="InterPro" id="IPR054566">
    <property type="entry name" value="ManC/GMP-like_b-helix"/>
</dbReference>
<keyword evidence="13" id="KW-1185">Reference proteome</keyword>
<dbReference type="FunFam" id="2.60.120.10:FF:000032">
    <property type="entry name" value="Mannose-1-phosphate guanylyltransferase/mannose-6-phosphate isomerase"/>
    <property type="match status" value="1"/>
</dbReference>